<feature type="region of interest" description="Disordered" evidence="5">
    <location>
        <begin position="264"/>
        <end position="288"/>
    </location>
</feature>
<evidence type="ECO:0000256" key="4">
    <source>
        <dbReference type="ARBA" id="ARBA00032263"/>
    </source>
</evidence>
<evidence type="ECO:0000256" key="1">
    <source>
        <dbReference type="ARBA" id="ARBA00011177"/>
    </source>
</evidence>
<evidence type="ECO:0000313" key="8">
    <source>
        <dbReference type="Proteomes" id="UP001187192"/>
    </source>
</evidence>
<evidence type="ECO:0000313" key="7">
    <source>
        <dbReference type="EMBL" id="GMN63022.1"/>
    </source>
</evidence>
<protein>
    <recommendedName>
        <fullName evidence="4">B-like cyclin</fullName>
    </recommendedName>
</protein>
<comment type="caution">
    <text evidence="7">The sequence shown here is derived from an EMBL/GenBank/DDBJ whole genome shotgun (WGS) entry which is preliminary data.</text>
</comment>
<sequence length="440" mass="51087">MEADMYDPLDPYDVCKNKTTYLELHFNPLDPLPTKDNESKHETYFELESSYMPRSGYYKNRDTFLFRNRAVLLISKYRQCDNFPFIAYLAMNYFDRYITRENLVLNYPRLIQHGVDIIAFAWLTIAWKMKDLNFSTTRFLAERPELAKIPPEQLVSTEISILNELNWNMRAVTPFCFVPYFCDKLKAKNGFRPRTICEIIVHAQDGIWIMELKPSIVAISAFLAASHYLYPGEINQFLCEPILKNTLPRGAMLENPSIPTFKVQTGQRYRGTDKGEQNPPASQYEKGKGKMWEIVEDREDQQDQGKNKVDMYRVPEIPKMAEDSEEVQFSFQLRWRSPLRNLAVVIIFKYSQGKNFDPLTGFMAMNYFDRYAASSDQLDEFTPDFIDIPVYRGNKSSLVLFHNISFGELSCISSKHCISINLCSGLHLALAAPRSLEVIQ</sequence>
<evidence type="ECO:0000256" key="5">
    <source>
        <dbReference type="SAM" id="MobiDB-lite"/>
    </source>
</evidence>
<dbReference type="EMBL" id="BTGU01000140">
    <property type="protein sequence ID" value="GMN63022.1"/>
    <property type="molecule type" value="Genomic_DNA"/>
</dbReference>
<proteinExistence type="predicted"/>
<accession>A0AA88J6A1</accession>
<dbReference type="AlphaFoldDB" id="A0AA88J6A1"/>
<keyword evidence="8" id="KW-1185">Reference proteome</keyword>
<dbReference type="Gene3D" id="1.10.472.10">
    <property type="entry name" value="Cyclin-like"/>
    <property type="match status" value="2"/>
</dbReference>
<keyword evidence="3" id="KW-0131">Cell cycle</keyword>
<evidence type="ECO:0000256" key="3">
    <source>
        <dbReference type="ARBA" id="ARBA00023306"/>
    </source>
</evidence>
<dbReference type="Proteomes" id="UP001187192">
    <property type="component" value="Unassembled WGS sequence"/>
</dbReference>
<evidence type="ECO:0000256" key="2">
    <source>
        <dbReference type="ARBA" id="ARBA00022618"/>
    </source>
</evidence>
<keyword evidence="2" id="KW-0132">Cell division</keyword>
<dbReference type="GO" id="GO:0051301">
    <property type="term" value="P:cell division"/>
    <property type="evidence" value="ECO:0007669"/>
    <property type="project" value="UniProtKB-KW"/>
</dbReference>
<comment type="subunit">
    <text evidence="1">Interacts with the CDC2 protein kinase to form a serine/threonine kinase holoenzyme complex also known as maturation promoting factor (MPF). The cyclin subunit imparts substrate specificity to the complex.</text>
</comment>
<dbReference type="PANTHER" id="PTHR10177">
    <property type="entry name" value="CYCLINS"/>
    <property type="match status" value="1"/>
</dbReference>
<dbReference type="SUPFAM" id="SSF47954">
    <property type="entry name" value="Cyclin-like"/>
    <property type="match status" value="1"/>
</dbReference>
<evidence type="ECO:0000259" key="6">
    <source>
        <dbReference type="Pfam" id="PF00134"/>
    </source>
</evidence>
<gene>
    <name evidence="7" type="ORF">TIFTF001_032101</name>
</gene>
<reference evidence="7" key="1">
    <citation type="submission" date="2023-07" db="EMBL/GenBank/DDBJ databases">
        <title>draft genome sequence of fig (Ficus carica).</title>
        <authorList>
            <person name="Takahashi T."/>
            <person name="Nishimura K."/>
        </authorList>
    </citation>
    <scope>NUCLEOTIDE SEQUENCE</scope>
</reference>
<dbReference type="InterPro" id="IPR039361">
    <property type="entry name" value="Cyclin"/>
</dbReference>
<dbReference type="Pfam" id="PF00134">
    <property type="entry name" value="Cyclin_N"/>
    <property type="match status" value="1"/>
</dbReference>
<name>A0AA88J6A1_FICCA</name>
<dbReference type="InterPro" id="IPR036915">
    <property type="entry name" value="Cyclin-like_sf"/>
</dbReference>
<feature type="domain" description="Cyclin N-terminal" evidence="6">
    <location>
        <begin position="43"/>
        <end position="170"/>
    </location>
</feature>
<organism evidence="7 8">
    <name type="scientific">Ficus carica</name>
    <name type="common">Common fig</name>
    <dbReference type="NCBI Taxonomy" id="3494"/>
    <lineage>
        <taxon>Eukaryota</taxon>
        <taxon>Viridiplantae</taxon>
        <taxon>Streptophyta</taxon>
        <taxon>Embryophyta</taxon>
        <taxon>Tracheophyta</taxon>
        <taxon>Spermatophyta</taxon>
        <taxon>Magnoliopsida</taxon>
        <taxon>eudicotyledons</taxon>
        <taxon>Gunneridae</taxon>
        <taxon>Pentapetalae</taxon>
        <taxon>rosids</taxon>
        <taxon>fabids</taxon>
        <taxon>Rosales</taxon>
        <taxon>Moraceae</taxon>
        <taxon>Ficeae</taxon>
        <taxon>Ficus</taxon>
    </lineage>
</organism>
<dbReference type="InterPro" id="IPR006671">
    <property type="entry name" value="Cyclin_N"/>
</dbReference>